<gene>
    <name evidence="2" type="ORF">OW763_00715</name>
</gene>
<evidence type="ECO:0000259" key="1">
    <source>
        <dbReference type="PROSITE" id="PS50851"/>
    </source>
</evidence>
<comment type="caution">
    <text evidence="2">The sequence shown here is derived from an EMBL/GenBank/DDBJ whole genome shotgun (WGS) entry which is preliminary data.</text>
</comment>
<protein>
    <submittedName>
        <fullName evidence="2">Chemotaxis protein CheW</fullName>
    </submittedName>
</protein>
<organism evidence="2 3">
    <name type="scientific">Clostridium aestuarii</name>
    <dbReference type="NCBI Taxonomy" id="338193"/>
    <lineage>
        <taxon>Bacteria</taxon>
        <taxon>Bacillati</taxon>
        <taxon>Bacillota</taxon>
        <taxon>Clostridia</taxon>
        <taxon>Eubacteriales</taxon>
        <taxon>Clostridiaceae</taxon>
        <taxon>Clostridium</taxon>
    </lineage>
</organism>
<name>A0ABT4CY49_9CLOT</name>
<dbReference type="Pfam" id="PF01584">
    <property type="entry name" value="CheW"/>
    <property type="match status" value="1"/>
</dbReference>
<dbReference type="Gene3D" id="2.40.50.180">
    <property type="entry name" value="CheA-289, Domain 4"/>
    <property type="match status" value="1"/>
</dbReference>
<dbReference type="PROSITE" id="PS50851">
    <property type="entry name" value="CHEW"/>
    <property type="match status" value="1"/>
</dbReference>
<sequence length="148" mass="17301">MKKILTFYLGQTLLGIDIDLVKEITRNTEYTSVPDTKNYVKGLMNLRGNIITLFDLSLILGEEHDKENIRPKCIVLKSNYENLDEIGFLVDRTEDVIDVKKEDFCKLPERMGKSKEKYIANIMKLEEKLLRILDLKKIYNIENLEEDS</sequence>
<reference evidence="2" key="1">
    <citation type="submission" date="2022-12" db="EMBL/GenBank/DDBJ databases">
        <authorList>
            <person name="Wang J."/>
        </authorList>
    </citation>
    <scope>NUCLEOTIDE SEQUENCE</scope>
    <source>
        <strain evidence="2">HY-45-18</strain>
    </source>
</reference>
<dbReference type="Gene3D" id="2.30.30.40">
    <property type="entry name" value="SH3 Domains"/>
    <property type="match status" value="1"/>
</dbReference>
<evidence type="ECO:0000313" key="2">
    <source>
        <dbReference type="EMBL" id="MCY6482875.1"/>
    </source>
</evidence>
<dbReference type="RefSeq" id="WP_268039145.1">
    <property type="nucleotide sequence ID" value="NZ_JAPQER010000001.1"/>
</dbReference>
<feature type="domain" description="CheW-like" evidence="1">
    <location>
        <begin position="1"/>
        <end position="144"/>
    </location>
</feature>
<evidence type="ECO:0000313" key="3">
    <source>
        <dbReference type="Proteomes" id="UP001078443"/>
    </source>
</evidence>
<dbReference type="PANTHER" id="PTHR22617:SF23">
    <property type="entry name" value="CHEMOTAXIS PROTEIN CHEW"/>
    <property type="match status" value="1"/>
</dbReference>
<dbReference type="PANTHER" id="PTHR22617">
    <property type="entry name" value="CHEMOTAXIS SENSOR HISTIDINE KINASE-RELATED"/>
    <property type="match status" value="1"/>
</dbReference>
<keyword evidence="3" id="KW-1185">Reference proteome</keyword>
<dbReference type="SUPFAM" id="SSF50341">
    <property type="entry name" value="CheW-like"/>
    <property type="match status" value="1"/>
</dbReference>
<dbReference type="Proteomes" id="UP001078443">
    <property type="component" value="Unassembled WGS sequence"/>
</dbReference>
<dbReference type="SMART" id="SM00260">
    <property type="entry name" value="CheW"/>
    <property type="match status" value="1"/>
</dbReference>
<accession>A0ABT4CY49</accession>
<dbReference type="InterPro" id="IPR039315">
    <property type="entry name" value="CheW"/>
</dbReference>
<dbReference type="EMBL" id="JAPQER010000001">
    <property type="protein sequence ID" value="MCY6482875.1"/>
    <property type="molecule type" value="Genomic_DNA"/>
</dbReference>
<dbReference type="InterPro" id="IPR002545">
    <property type="entry name" value="CheW-lke_dom"/>
</dbReference>
<dbReference type="InterPro" id="IPR036061">
    <property type="entry name" value="CheW-like_dom_sf"/>
</dbReference>
<proteinExistence type="predicted"/>